<accession>A0ABY3WMZ5</accession>
<organism evidence="1 2">
    <name type="scientific">Streptomyces formicae</name>
    <dbReference type="NCBI Taxonomy" id="1616117"/>
    <lineage>
        <taxon>Bacteria</taxon>
        <taxon>Bacillati</taxon>
        <taxon>Actinomycetota</taxon>
        <taxon>Actinomycetes</taxon>
        <taxon>Kitasatosporales</taxon>
        <taxon>Streptomycetaceae</taxon>
        <taxon>Streptomyces</taxon>
    </lineage>
</organism>
<gene>
    <name evidence="1" type="ORF">J4032_15160</name>
</gene>
<keyword evidence="2" id="KW-1185">Reference proteome</keyword>
<protein>
    <submittedName>
        <fullName evidence="1">Uncharacterized protein</fullName>
    </submittedName>
</protein>
<sequence>MPIQMEHIETVSTSVFAELITDVKSDPKAVAAGIQARVADAQSGAEVVMMGGWVN</sequence>
<proteinExistence type="predicted"/>
<dbReference type="Proteomes" id="UP000828924">
    <property type="component" value="Chromosome"/>
</dbReference>
<name>A0ABY3WMZ5_9ACTN</name>
<dbReference type="RefSeq" id="WP_242331297.1">
    <property type="nucleotide sequence ID" value="NZ_CP071872.1"/>
</dbReference>
<evidence type="ECO:0000313" key="2">
    <source>
        <dbReference type="Proteomes" id="UP000828924"/>
    </source>
</evidence>
<reference evidence="1 2" key="1">
    <citation type="submission" date="2021-03" db="EMBL/GenBank/DDBJ databases">
        <title>Complete genome of Streptomyces formicae strain 1H-GS9 (DSM 100524).</title>
        <authorList>
            <person name="Atanasov K.E."/>
            <person name="Altabella T."/>
            <person name="Ferrer A."/>
        </authorList>
    </citation>
    <scope>NUCLEOTIDE SEQUENCE [LARGE SCALE GENOMIC DNA]</scope>
    <source>
        <strain evidence="1 2">1H-GS9</strain>
    </source>
</reference>
<dbReference type="EMBL" id="CP071872">
    <property type="protein sequence ID" value="UNM12682.1"/>
    <property type="molecule type" value="Genomic_DNA"/>
</dbReference>
<evidence type="ECO:0000313" key="1">
    <source>
        <dbReference type="EMBL" id="UNM12682.1"/>
    </source>
</evidence>